<evidence type="ECO:0000256" key="1">
    <source>
        <dbReference type="ARBA" id="ARBA00023242"/>
    </source>
</evidence>
<evidence type="ECO:0008006" key="4">
    <source>
        <dbReference type="Google" id="ProtNLM"/>
    </source>
</evidence>
<keyword evidence="1" id="KW-0539">Nucleus</keyword>
<protein>
    <recommendedName>
        <fullName evidence="4">Histone acetyltransferase</fullName>
    </recommendedName>
</protein>
<dbReference type="EMBL" id="JBFOLJ010000009">
    <property type="protein sequence ID" value="KAL2507026.1"/>
    <property type="molecule type" value="Genomic_DNA"/>
</dbReference>
<dbReference type="PANTHER" id="PTHR35300">
    <property type="entry name" value="COACTIVATOR CBP, KIX DOMAIN-CONTAINING PROTEIN-RELATED"/>
    <property type="match status" value="1"/>
</dbReference>
<proteinExistence type="predicted"/>
<name>A0ABD1T306_9LAMI</name>
<comment type="caution">
    <text evidence="2">The sequence shown here is derived from an EMBL/GenBank/DDBJ whole genome shotgun (WGS) entry which is preliminary data.</text>
</comment>
<keyword evidence="3" id="KW-1185">Reference proteome</keyword>
<reference evidence="3" key="1">
    <citation type="submission" date="2024-07" db="EMBL/GenBank/DDBJ databases">
        <title>Two chromosome-level genome assemblies of Korean endemic species Abeliophyllum distichum and Forsythia ovata (Oleaceae).</title>
        <authorList>
            <person name="Jang H."/>
        </authorList>
    </citation>
    <scope>NUCLEOTIDE SEQUENCE [LARGE SCALE GENOMIC DNA]</scope>
</reference>
<dbReference type="Proteomes" id="UP001604277">
    <property type="component" value="Unassembled WGS sequence"/>
</dbReference>
<accession>A0ABD1T306</accession>
<evidence type="ECO:0000313" key="3">
    <source>
        <dbReference type="Proteomes" id="UP001604277"/>
    </source>
</evidence>
<dbReference type="Gene3D" id="1.10.246.20">
    <property type="entry name" value="Coactivator CBP, KIX domain"/>
    <property type="match status" value="1"/>
</dbReference>
<evidence type="ECO:0000313" key="2">
    <source>
        <dbReference type="EMBL" id="KAL2507026.1"/>
    </source>
</evidence>
<dbReference type="AlphaFoldDB" id="A0ABD1T306"/>
<sequence length="356" mass="40501">MPRPGPRPYECVRRAWHSDTHHPIRGSLIQEIFRIVNEVHSSTTKKNKEWQENLPIVVLKAEEIMYSKANSEAEYSDLKTLWHRVNEAIDTIIRRDESSETGKFLQPCIEAALYLGCTPRRSSRSQRNDIPRYYLRPETPDATSVPPSNLDSKLLGDYTSKSQLMLQYSKFMTSTAINSSFSCANVDNLVVRNKDCNNVKFPVLPKNLIPSGSYQSEPIQASWSVYPLYYSNQLQFDDPRFSLKQPSNSYSHPTENDKISAIQNHSSCKPDPPNITLPVKLDSNNPSEIQCDLALRLGSPAVSCTSMENGCPQEEENGDLGNAREGRRKLSEDFSFFLQNKNKQVCWKLSLNSMKE</sequence>
<dbReference type="InterPro" id="IPR036529">
    <property type="entry name" value="KIX_dom_sf"/>
</dbReference>
<dbReference type="PANTHER" id="PTHR35300:SF5">
    <property type="entry name" value="HISTONE ACETYLTRANSFERASE"/>
    <property type="match status" value="1"/>
</dbReference>
<organism evidence="2 3">
    <name type="scientific">Forsythia ovata</name>
    <dbReference type="NCBI Taxonomy" id="205694"/>
    <lineage>
        <taxon>Eukaryota</taxon>
        <taxon>Viridiplantae</taxon>
        <taxon>Streptophyta</taxon>
        <taxon>Embryophyta</taxon>
        <taxon>Tracheophyta</taxon>
        <taxon>Spermatophyta</taxon>
        <taxon>Magnoliopsida</taxon>
        <taxon>eudicotyledons</taxon>
        <taxon>Gunneridae</taxon>
        <taxon>Pentapetalae</taxon>
        <taxon>asterids</taxon>
        <taxon>lamiids</taxon>
        <taxon>Lamiales</taxon>
        <taxon>Oleaceae</taxon>
        <taxon>Forsythieae</taxon>
        <taxon>Forsythia</taxon>
    </lineage>
</organism>
<gene>
    <name evidence="2" type="ORF">Fot_30673</name>
</gene>